<name>A0A4Y1R9N4_PRUDU</name>
<accession>A0A4Y1R9N4</accession>
<proteinExistence type="predicted"/>
<dbReference type="EMBL" id="AP019300">
    <property type="protein sequence ID" value="BBH00899.1"/>
    <property type="molecule type" value="Genomic_DNA"/>
</dbReference>
<evidence type="ECO:0000313" key="1">
    <source>
        <dbReference type="EMBL" id="BBH00899.1"/>
    </source>
</evidence>
<reference evidence="1" key="1">
    <citation type="journal article" date="2019" name="Science">
        <title>Mutation of a bHLH transcription factor allowed almond domestication.</title>
        <authorList>
            <person name="Sanchez-Perez R."/>
            <person name="Pavan S."/>
            <person name="Mazzeo R."/>
            <person name="Moldovan C."/>
            <person name="Aiese Cigliano R."/>
            <person name="Del Cueto J."/>
            <person name="Ricciardi F."/>
            <person name="Lotti C."/>
            <person name="Ricciardi L."/>
            <person name="Dicenta F."/>
            <person name="Lopez-Marques R.L."/>
            <person name="Lindberg Moller B."/>
        </authorList>
    </citation>
    <scope>NUCLEOTIDE SEQUENCE</scope>
</reference>
<sequence length="33" mass="3958">MGSIAKKGLQQYLLQHQHQHHRLRTKWGFVSDQ</sequence>
<organism evidence="1">
    <name type="scientific">Prunus dulcis</name>
    <name type="common">Almond</name>
    <name type="synonym">Amygdalus dulcis</name>
    <dbReference type="NCBI Taxonomy" id="3755"/>
    <lineage>
        <taxon>Eukaryota</taxon>
        <taxon>Viridiplantae</taxon>
        <taxon>Streptophyta</taxon>
        <taxon>Embryophyta</taxon>
        <taxon>Tracheophyta</taxon>
        <taxon>Spermatophyta</taxon>
        <taxon>Magnoliopsida</taxon>
        <taxon>eudicotyledons</taxon>
        <taxon>Gunneridae</taxon>
        <taxon>Pentapetalae</taxon>
        <taxon>rosids</taxon>
        <taxon>fabids</taxon>
        <taxon>Rosales</taxon>
        <taxon>Rosaceae</taxon>
        <taxon>Amygdaloideae</taxon>
        <taxon>Amygdaleae</taxon>
        <taxon>Prunus</taxon>
    </lineage>
</organism>
<gene>
    <name evidence="1" type="ORF">Prudu_011013</name>
</gene>
<dbReference type="AlphaFoldDB" id="A0A4Y1R9N4"/>
<protein>
    <submittedName>
        <fullName evidence="1">Peroxisomal membrane 22 kDa Mpv17/PMP22 family protein</fullName>
    </submittedName>
</protein>